<evidence type="ECO:0000256" key="8">
    <source>
        <dbReference type="ARBA" id="ARBA00048679"/>
    </source>
</evidence>
<dbReference type="FunFam" id="3.30.200.20:FF:000035">
    <property type="entry name" value="Serine/threonine protein kinase Stk1"/>
    <property type="match status" value="1"/>
</dbReference>
<dbReference type="EMBL" id="BOMY01000054">
    <property type="protein sequence ID" value="GIF25837.1"/>
    <property type="molecule type" value="Genomic_DNA"/>
</dbReference>
<dbReference type="CDD" id="cd14014">
    <property type="entry name" value="STKc_PknB_like"/>
    <property type="match status" value="1"/>
</dbReference>
<dbReference type="InterPro" id="IPR000719">
    <property type="entry name" value="Prot_kinase_dom"/>
</dbReference>
<evidence type="ECO:0000313" key="11">
    <source>
        <dbReference type="EMBL" id="GIF25837.1"/>
    </source>
</evidence>
<dbReference type="InterPro" id="IPR011009">
    <property type="entry name" value="Kinase-like_dom_sf"/>
</dbReference>
<feature type="region of interest" description="Disordered" evidence="9">
    <location>
        <begin position="409"/>
        <end position="446"/>
    </location>
</feature>
<evidence type="ECO:0000256" key="3">
    <source>
        <dbReference type="ARBA" id="ARBA00022679"/>
    </source>
</evidence>
<reference evidence="11" key="1">
    <citation type="submission" date="2021-01" db="EMBL/GenBank/DDBJ databases">
        <title>Whole genome shotgun sequence of Actinoplanes tereljensis NBRC 105297.</title>
        <authorList>
            <person name="Komaki H."/>
            <person name="Tamura T."/>
        </authorList>
    </citation>
    <scope>NUCLEOTIDE SEQUENCE</scope>
    <source>
        <strain evidence="11">NBRC 105297</strain>
    </source>
</reference>
<dbReference type="GO" id="GO:0004674">
    <property type="term" value="F:protein serine/threonine kinase activity"/>
    <property type="evidence" value="ECO:0007669"/>
    <property type="project" value="UniProtKB-KW"/>
</dbReference>
<evidence type="ECO:0000256" key="4">
    <source>
        <dbReference type="ARBA" id="ARBA00022741"/>
    </source>
</evidence>
<dbReference type="PROSITE" id="PS50011">
    <property type="entry name" value="PROTEIN_KINASE_DOM"/>
    <property type="match status" value="1"/>
</dbReference>
<proteinExistence type="predicted"/>
<gene>
    <name evidence="11" type="ORF">Ate02nite_85670</name>
</gene>
<keyword evidence="4" id="KW-0547">Nucleotide-binding</keyword>
<evidence type="ECO:0000313" key="12">
    <source>
        <dbReference type="Proteomes" id="UP000623608"/>
    </source>
</evidence>
<evidence type="ECO:0000256" key="6">
    <source>
        <dbReference type="ARBA" id="ARBA00022840"/>
    </source>
</evidence>
<dbReference type="SUPFAM" id="SSF56112">
    <property type="entry name" value="Protein kinase-like (PK-like)"/>
    <property type="match status" value="1"/>
</dbReference>
<keyword evidence="2" id="KW-0723">Serine/threonine-protein kinase</keyword>
<evidence type="ECO:0000256" key="5">
    <source>
        <dbReference type="ARBA" id="ARBA00022777"/>
    </source>
</evidence>
<keyword evidence="6" id="KW-0067">ATP-binding</keyword>
<name>A0A919TZF9_9ACTN</name>
<sequence length="515" mass="53032">MVNAEPEDDGFGRYHHPTWTPVEGDLLGGRYRMVRPAGEGGMAVVWEARDEVLARTVAIKVLAPEWAGDPEFRDRVRLEARAAAAITHPNIAQVHDYGEANDVPYVVMEFVPGGTLLGRLSQGLPQPRFAMRVGAEVAAALAAAHAEGLVHRDVKPANVMLSATGAKVVDFGIAAAIAPAGVGTEDEMIYGTAAYLAPERLRDDAVEPASDVYALGLLLHLMLIGRSPWTIEDTTEMLSEHTYFEPPLLPSVPGVPDYVIKLGNRCLQTDPSMRPSAREAAALLARGAGRHMATGEPDRLPASATAGGEATGQGLSASVRPTKVAAPAGRRWLLIAGVTAALLGAAGTAWLLQRDGQAAVPQVLPSGATSTPASATPTFTASAASAAGEPAATSGAAVAVAALGAAAEPATSPPRGAAAGPAADSATADAEPTATPTATSAPEERTFTSDAGWIRAICPEPSTAEILSWGTTKPYKVDDTDIGPAEEPSVTFRHGNTFVKMTVSCAGSEPTVATG</sequence>
<dbReference type="PANTHER" id="PTHR43289">
    <property type="entry name" value="MITOGEN-ACTIVATED PROTEIN KINASE KINASE KINASE 20-RELATED"/>
    <property type="match status" value="1"/>
</dbReference>
<organism evidence="11 12">
    <name type="scientific">Paractinoplanes tereljensis</name>
    <dbReference type="NCBI Taxonomy" id="571912"/>
    <lineage>
        <taxon>Bacteria</taxon>
        <taxon>Bacillati</taxon>
        <taxon>Actinomycetota</taxon>
        <taxon>Actinomycetes</taxon>
        <taxon>Micromonosporales</taxon>
        <taxon>Micromonosporaceae</taxon>
        <taxon>Paractinoplanes</taxon>
    </lineage>
</organism>
<dbReference type="Gene3D" id="1.10.510.10">
    <property type="entry name" value="Transferase(Phosphotransferase) domain 1"/>
    <property type="match status" value="1"/>
</dbReference>
<dbReference type="EC" id="2.7.11.1" evidence="1"/>
<comment type="caution">
    <text evidence="11">The sequence shown here is derived from an EMBL/GenBank/DDBJ whole genome shotgun (WGS) entry which is preliminary data.</text>
</comment>
<feature type="region of interest" description="Disordered" evidence="9">
    <location>
        <begin position="292"/>
        <end position="315"/>
    </location>
</feature>
<protein>
    <recommendedName>
        <fullName evidence="1">non-specific serine/threonine protein kinase</fullName>
        <ecNumber evidence="1">2.7.11.1</ecNumber>
    </recommendedName>
</protein>
<dbReference type="GO" id="GO:0005524">
    <property type="term" value="F:ATP binding"/>
    <property type="evidence" value="ECO:0007669"/>
    <property type="project" value="UniProtKB-KW"/>
</dbReference>
<dbReference type="InterPro" id="IPR008271">
    <property type="entry name" value="Ser/Thr_kinase_AS"/>
</dbReference>
<evidence type="ECO:0000256" key="7">
    <source>
        <dbReference type="ARBA" id="ARBA00047899"/>
    </source>
</evidence>
<dbReference type="Gene3D" id="3.30.200.20">
    <property type="entry name" value="Phosphorylase Kinase, domain 1"/>
    <property type="match status" value="1"/>
</dbReference>
<dbReference type="AlphaFoldDB" id="A0A919TZF9"/>
<dbReference type="PANTHER" id="PTHR43289:SF6">
    <property type="entry name" value="SERINE_THREONINE-PROTEIN KINASE NEKL-3"/>
    <property type="match status" value="1"/>
</dbReference>
<evidence type="ECO:0000256" key="2">
    <source>
        <dbReference type="ARBA" id="ARBA00022527"/>
    </source>
</evidence>
<evidence type="ECO:0000256" key="9">
    <source>
        <dbReference type="SAM" id="MobiDB-lite"/>
    </source>
</evidence>
<dbReference type="SMART" id="SM00220">
    <property type="entry name" value="S_TKc"/>
    <property type="match status" value="1"/>
</dbReference>
<feature type="domain" description="Protein kinase" evidence="10">
    <location>
        <begin position="31"/>
        <end position="294"/>
    </location>
</feature>
<dbReference type="Pfam" id="PF00069">
    <property type="entry name" value="Pkinase"/>
    <property type="match status" value="1"/>
</dbReference>
<accession>A0A919TZF9</accession>
<comment type="catalytic activity">
    <reaction evidence="7">
        <text>L-threonyl-[protein] + ATP = O-phospho-L-threonyl-[protein] + ADP + H(+)</text>
        <dbReference type="Rhea" id="RHEA:46608"/>
        <dbReference type="Rhea" id="RHEA-COMP:11060"/>
        <dbReference type="Rhea" id="RHEA-COMP:11605"/>
        <dbReference type="ChEBI" id="CHEBI:15378"/>
        <dbReference type="ChEBI" id="CHEBI:30013"/>
        <dbReference type="ChEBI" id="CHEBI:30616"/>
        <dbReference type="ChEBI" id="CHEBI:61977"/>
        <dbReference type="ChEBI" id="CHEBI:456216"/>
        <dbReference type="EC" id="2.7.11.1"/>
    </reaction>
</comment>
<keyword evidence="12" id="KW-1185">Reference proteome</keyword>
<keyword evidence="5" id="KW-0418">Kinase</keyword>
<comment type="catalytic activity">
    <reaction evidence="8">
        <text>L-seryl-[protein] + ATP = O-phospho-L-seryl-[protein] + ADP + H(+)</text>
        <dbReference type="Rhea" id="RHEA:17989"/>
        <dbReference type="Rhea" id="RHEA-COMP:9863"/>
        <dbReference type="Rhea" id="RHEA-COMP:11604"/>
        <dbReference type="ChEBI" id="CHEBI:15378"/>
        <dbReference type="ChEBI" id="CHEBI:29999"/>
        <dbReference type="ChEBI" id="CHEBI:30616"/>
        <dbReference type="ChEBI" id="CHEBI:83421"/>
        <dbReference type="ChEBI" id="CHEBI:456216"/>
        <dbReference type="EC" id="2.7.11.1"/>
    </reaction>
</comment>
<feature type="compositionally biased region" description="Low complexity" evidence="9">
    <location>
        <begin position="409"/>
        <end position="441"/>
    </location>
</feature>
<keyword evidence="3" id="KW-0808">Transferase</keyword>
<dbReference type="Proteomes" id="UP000623608">
    <property type="component" value="Unassembled WGS sequence"/>
</dbReference>
<evidence type="ECO:0000259" key="10">
    <source>
        <dbReference type="PROSITE" id="PS50011"/>
    </source>
</evidence>
<dbReference type="PROSITE" id="PS00108">
    <property type="entry name" value="PROTEIN_KINASE_ST"/>
    <property type="match status" value="1"/>
</dbReference>
<evidence type="ECO:0000256" key="1">
    <source>
        <dbReference type="ARBA" id="ARBA00012513"/>
    </source>
</evidence>